<dbReference type="EMBL" id="JH815976">
    <property type="protein sequence ID" value="EKC21312.1"/>
    <property type="molecule type" value="Genomic_DNA"/>
</dbReference>
<dbReference type="InParanoid" id="K1PBW9"/>
<reference evidence="1" key="1">
    <citation type="journal article" date="2012" name="Nature">
        <title>The oyster genome reveals stress adaptation and complexity of shell formation.</title>
        <authorList>
            <person name="Zhang G."/>
            <person name="Fang X."/>
            <person name="Guo X."/>
            <person name="Li L."/>
            <person name="Luo R."/>
            <person name="Xu F."/>
            <person name="Yang P."/>
            <person name="Zhang L."/>
            <person name="Wang X."/>
            <person name="Qi H."/>
            <person name="Xiong Z."/>
            <person name="Que H."/>
            <person name="Xie Y."/>
            <person name="Holland P.W."/>
            <person name="Paps J."/>
            <person name="Zhu Y."/>
            <person name="Wu F."/>
            <person name="Chen Y."/>
            <person name="Wang J."/>
            <person name="Peng C."/>
            <person name="Meng J."/>
            <person name="Yang L."/>
            <person name="Liu J."/>
            <person name="Wen B."/>
            <person name="Zhang N."/>
            <person name="Huang Z."/>
            <person name="Zhu Q."/>
            <person name="Feng Y."/>
            <person name="Mount A."/>
            <person name="Hedgecock D."/>
            <person name="Xu Z."/>
            <person name="Liu Y."/>
            <person name="Domazet-Loso T."/>
            <person name="Du Y."/>
            <person name="Sun X."/>
            <person name="Zhang S."/>
            <person name="Liu B."/>
            <person name="Cheng P."/>
            <person name="Jiang X."/>
            <person name="Li J."/>
            <person name="Fan D."/>
            <person name="Wang W."/>
            <person name="Fu W."/>
            <person name="Wang T."/>
            <person name="Wang B."/>
            <person name="Zhang J."/>
            <person name="Peng Z."/>
            <person name="Li Y."/>
            <person name="Li N."/>
            <person name="Wang J."/>
            <person name="Chen M."/>
            <person name="He Y."/>
            <person name="Tan F."/>
            <person name="Song X."/>
            <person name="Zheng Q."/>
            <person name="Huang R."/>
            <person name="Yang H."/>
            <person name="Du X."/>
            <person name="Chen L."/>
            <person name="Yang M."/>
            <person name="Gaffney P.M."/>
            <person name="Wang S."/>
            <person name="Luo L."/>
            <person name="She Z."/>
            <person name="Ming Y."/>
            <person name="Huang W."/>
            <person name="Zhang S."/>
            <person name="Huang B."/>
            <person name="Zhang Y."/>
            <person name="Qu T."/>
            <person name="Ni P."/>
            <person name="Miao G."/>
            <person name="Wang J."/>
            <person name="Wang Q."/>
            <person name="Steinberg C.E."/>
            <person name="Wang H."/>
            <person name="Li N."/>
            <person name="Qian L."/>
            <person name="Zhang G."/>
            <person name="Li Y."/>
            <person name="Yang H."/>
            <person name="Liu X."/>
            <person name="Wang J."/>
            <person name="Yin Y."/>
            <person name="Wang J."/>
        </authorList>
    </citation>
    <scope>NUCLEOTIDE SEQUENCE [LARGE SCALE GENOMIC DNA]</scope>
    <source>
        <strain evidence="1">05x7-T-G4-1.051#20</strain>
    </source>
</reference>
<gene>
    <name evidence="1" type="ORF">CGI_10004111</name>
</gene>
<dbReference type="AlphaFoldDB" id="K1PBW9"/>
<dbReference type="Gene3D" id="1.10.8.10">
    <property type="entry name" value="DNA helicase RuvA subunit, C-terminal domain"/>
    <property type="match status" value="1"/>
</dbReference>
<evidence type="ECO:0000313" key="1">
    <source>
        <dbReference type="EMBL" id="EKC21312.1"/>
    </source>
</evidence>
<organism evidence="1">
    <name type="scientific">Magallana gigas</name>
    <name type="common">Pacific oyster</name>
    <name type="synonym">Crassostrea gigas</name>
    <dbReference type="NCBI Taxonomy" id="29159"/>
    <lineage>
        <taxon>Eukaryota</taxon>
        <taxon>Metazoa</taxon>
        <taxon>Spiralia</taxon>
        <taxon>Lophotrochozoa</taxon>
        <taxon>Mollusca</taxon>
        <taxon>Bivalvia</taxon>
        <taxon>Autobranchia</taxon>
        <taxon>Pteriomorphia</taxon>
        <taxon>Ostreida</taxon>
        <taxon>Ostreoidea</taxon>
        <taxon>Ostreidae</taxon>
        <taxon>Magallana</taxon>
    </lineage>
</organism>
<dbReference type="HOGENOM" id="CLU_1653821_0_0_1"/>
<name>K1PBW9_MAGGI</name>
<protein>
    <submittedName>
        <fullName evidence="1">Uncharacterized protein</fullName>
    </submittedName>
</protein>
<proteinExistence type="predicted"/>
<sequence length="160" mass="17226">MTPMHVHPGFLFSWPQGVLVYNCYQLMATDNADKLQTNGPSISMENAPNPSEKITKDYETWTLLEDGNGSGRTPSHPAPSPVQPLACYPADLSPTGQSKDCGSPAADAGNGIPQRGLGWLQNLLEQKEGNISQVLDAIQTRAKTTPDGGLWPKHMGNLQT</sequence>
<accession>K1PBW9</accession>